<feature type="compositionally biased region" description="Low complexity" evidence="1">
    <location>
        <begin position="207"/>
        <end position="219"/>
    </location>
</feature>
<protein>
    <submittedName>
        <fullName evidence="3">Uncharacterized protein</fullName>
    </submittedName>
</protein>
<dbReference type="Proteomes" id="UP000198982">
    <property type="component" value="Unassembled WGS sequence"/>
</dbReference>
<keyword evidence="2" id="KW-0812">Transmembrane</keyword>
<feature type="transmembrane region" description="Helical" evidence="2">
    <location>
        <begin position="94"/>
        <end position="113"/>
    </location>
</feature>
<gene>
    <name evidence="3" type="ORF">SAMN05216178_3222</name>
</gene>
<keyword evidence="2" id="KW-1133">Transmembrane helix</keyword>
<dbReference type="AlphaFoldDB" id="A0A1H4PAB0"/>
<sequence length="238" mass="25708">MKVFIHRHGAYVRCCGHGHFRGGFDGQWRGHISVAVVCGFVFAARLTGSISGAAVTAAGGFVLMAWGWCTYLLLRVWPFVVPLLQRGMGDILGTYPFLRVWPLMVSPLRRVPFYKRLKRNQKRLPLHGPLAGARGSLTSALLRGPAANRPSMAGWRLARHPCRAAPYATPTLGRLGRGLKIKIKSQARLRAVRRSRLAGEEARKTCAAPADAFAGKPAPTEGGRGRKAKVGSGSCSGS</sequence>
<evidence type="ECO:0000313" key="3">
    <source>
        <dbReference type="EMBL" id="SEC04265.1"/>
    </source>
</evidence>
<name>A0A1H4PAB0_9PSED</name>
<accession>A0A1H4PAB0</accession>
<feature type="transmembrane region" description="Helical" evidence="2">
    <location>
        <begin position="28"/>
        <end position="46"/>
    </location>
</feature>
<feature type="transmembrane region" description="Helical" evidence="2">
    <location>
        <begin position="53"/>
        <end position="74"/>
    </location>
</feature>
<evidence type="ECO:0000256" key="1">
    <source>
        <dbReference type="SAM" id="MobiDB-lite"/>
    </source>
</evidence>
<feature type="region of interest" description="Disordered" evidence="1">
    <location>
        <begin position="198"/>
        <end position="238"/>
    </location>
</feature>
<evidence type="ECO:0000313" key="4">
    <source>
        <dbReference type="Proteomes" id="UP000198982"/>
    </source>
</evidence>
<dbReference type="EMBL" id="FNTJ01000001">
    <property type="protein sequence ID" value="SEC04265.1"/>
    <property type="molecule type" value="Genomic_DNA"/>
</dbReference>
<reference evidence="4" key="1">
    <citation type="submission" date="2016-10" db="EMBL/GenBank/DDBJ databases">
        <authorList>
            <person name="Varghese N."/>
            <person name="Submissions S."/>
        </authorList>
    </citation>
    <scope>NUCLEOTIDE SEQUENCE [LARGE SCALE GENOMIC DNA]</scope>
    <source>
        <strain evidence="4">DSM 9751</strain>
    </source>
</reference>
<proteinExistence type="predicted"/>
<keyword evidence="4" id="KW-1185">Reference proteome</keyword>
<organism evidence="3 4">
    <name type="scientific">Pseudomonas saponiphila</name>
    <dbReference type="NCBI Taxonomy" id="556534"/>
    <lineage>
        <taxon>Bacteria</taxon>
        <taxon>Pseudomonadati</taxon>
        <taxon>Pseudomonadota</taxon>
        <taxon>Gammaproteobacteria</taxon>
        <taxon>Pseudomonadales</taxon>
        <taxon>Pseudomonadaceae</taxon>
        <taxon>Pseudomonas</taxon>
    </lineage>
</organism>
<keyword evidence="2" id="KW-0472">Membrane</keyword>
<evidence type="ECO:0000256" key="2">
    <source>
        <dbReference type="SAM" id="Phobius"/>
    </source>
</evidence>